<evidence type="ECO:0000313" key="3">
    <source>
        <dbReference type="Proteomes" id="UP001596091"/>
    </source>
</evidence>
<accession>A0ABW1EEW1</accession>
<evidence type="ECO:0000256" key="1">
    <source>
        <dbReference type="SAM" id="SignalP"/>
    </source>
</evidence>
<comment type="caution">
    <text evidence="2">The sequence shown here is derived from an EMBL/GenBank/DDBJ whole genome shotgun (WGS) entry which is preliminary data.</text>
</comment>
<dbReference type="EMBL" id="JBHSPH010000002">
    <property type="protein sequence ID" value="MFC5862515.1"/>
    <property type="molecule type" value="Genomic_DNA"/>
</dbReference>
<dbReference type="Proteomes" id="UP001596091">
    <property type="component" value="Unassembled WGS sequence"/>
</dbReference>
<keyword evidence="3" id="KW-1185">Reference proteome</keyword>
<organism evidence="2 3">
    <name type="scientific">Acidicapsa dinghuensis</name>
    <dbReference type="NCBI Taxonomy" id="2218256"/>
    <lineage>
        <taxon>Bacteria</taxon>
        <taxon>Pseudomonadati</taxon>
        <taxon>Acidobacteriota</taxon>
        <taxon>Terriglobia</taxon>
        <taxon>Terriglobales</taxon>
        <taxon>Acidobacteriaceae</taxon>
        <taxon>Acidicapsa</taxon>
    </lineage>
</organism>
<feature type="chain" id="PRO_5046164294" evidence="1">
    <location>
        <begin position="33"/>
        <end position="289"/>
    </location>
</feature>
<proteinExistence type="predicted"/>
<dbReference type="RefSeq" id="WP_263335918.1">
    <property type="nucleotide sequence ID" value="NZ_JAGSYH010000003.1"/>
</dbReference>
<gene>
    <name evidence="2" type="ORF">ACFPT7_09460</name>
</gene>
<keyword evidence="1" id="KW-0732">Signal</keyword>
<protein>
    <submittedName>
        <fullName evidence="2">Transporter</fullName>
    </submittedName>
</protein>
<evidence type="ECO:0000313" key="2">
    <source>
        <dbReference type="EMBL" id="MFC5862515.1"/>
    </source>
</evidence>
<name>A0ABW1EEW1_9BACT</name>
<sequence>MHLLQLRPSGRRSLSIGSLFSALLLASTVVQAQDNFFSRWQARATATLAQQPKWAPPVVSPYPQLIQVVRADFYRTVSPTHVTTWNYGDSRGINLIPLKNTEVDIFYPDYFQHSNATVDGFGDLGFSGKYRFLSRNEKEGNYVVSAFINATVPTGDHKNGAAHPTIGPFVGAGKGFGKFNVTSCFGAAIPTEQADTLGRTLSSNTNAQYHFAKQGWVEVEDNASFFNGGPNDGKKQNFITPGVLAGPFKFYPSDPKRREGLMFGAAIQIATSSFHTTNHNVNFTARYTF</sequence>
<reference evidence="3" key="1">
    <citation type="journal article" date="2019" name="Int. J. Syst. Evol. Microbiol.">
        <title>The Global Catalogue of Microorganisms (GCM) 10K type strain sequencing project: providing services to taxonomists for standard genome sequencing and annotation.</title>
        <authorList>
            <consortium name="The Broad Institute Genomics Platform"/>
            <consortium name="The Broad Institute Genome Sequencing Center for Infectious Disease"/>
            <person name="Wu L."/>
            <person name="Ma J."/>
        </authorList>
    </citation>
    <scope>NUCLEOTIDE SEQUENCE [LARGE SCALE GENOMIC DNA]</scope>
    <source>
        <strain evidence="3">JCM 4087</strain>
    </source>
</reference>
<feature type="signal peptide" evidence="1">
    <location>
        <begin position="1"/>
        <end position="32"/>
    </location>
</feature>